<dbReference type="KEGG" id="lbc:LACBIDRAFT_312519"/>
<dbReference type="Proteomes" id="UP000001194">
    <property type="component" value="Unassembled WGS sequence"/>
</dbReference>
<name>B0DWC0_LACBS</name>
<dbReference type="HOGENOM" id="CLU_3069102_0_0_1"/>
<dbReference type="EMBL" id="DS547500">
    <property type="protein sequence ID" value="EDQ98147.1"/>
    <property type="molecule type" value="Genomic_DNA"/>
</dbReference>
<sequence>MNPTPLESMSRHELLAMCSPEGAQSSPKVVKAKACQNSCSRSARRSTSGPITY</sequence>
<accession>B0DWC0</accession>
<keyword evidence="3" id="KW-1185">Reference proteome</keyword>
<evidence type="ECO:0000313" key="2">
    <source>
        <dbReference type="EMBL" id="EDR01161.1"/>
    </source>
</evidence>
<dbReference type="EMBL" id="DS547142">
    <property type="protein sequence ID" value="EDR01161.1"/>
    <property type="molecule type" value="Genomic_DNA"/>
</dbReference>
<reference evidence="2 3" key="1">
    <citation type="journal article" date="2008" name="Nature">
        <title>The genome of Laccaria bicolor provides insights into mycorrhizal symbiosis.</title>
        <authorList>
            <person name="Martin F."/>
            <person name="Aerts A."/>
            <person name="Ahren D."/>
            <person name="Brun A."/>
            <person name="Danchin E.G.J."/>
            <person name="Duchaussoy F."/>
            <person name="Gibon J."/>
            <person name="Kohler A."/>
            <person name="Lindquist E."/>
            <person name="Pereda V."/>
            <person name="Salamov A."/>
            <person name="Shapiro H.J."/>
            <person name="Wuyts J."/>
            <person name="Blaudez D."/>
            <person name="Buee M."/>
            <person name="Brokstein P."/>
            <person name="Canbaeck B."/>
            <person name="Cohen D."/>
            <person name="Courty P.E."/>
            <person name="Coutinho P.M."/>
            <person name="Delaruelle C."/>
            <person name="Detter J.C."/>
            <person name="Deveau A."/>
            <person name="DiFazio S."/>
            <person name="Duplessis S."/>
            <person name="Fraissinet-Tachet L."/>
            <person name="Lucic E."/>
            <person name="Frey-Klett P."/>
            <person name="Fourrey C."/>
            <person name="Feussner I."/>
            <person name="Gay G."/>
            <person name="Grimwood J."/>
            <person name="Hoegger P.J."/>
            <person name="Jain P."/>
            <person name="Kilaru S."/>
            <person name="Labbe J."/>
            <person name="Lin Y.C."/>
            <person name="Legue V."/>
            <person name="Le Tacon F."/>
            <person name="Marmeisse R."/>
            <person name="Melayah D."/>
            <person name="Montanini B."/>
            <person name="Muratet M."/>
            <person name="Nehls U."/>
            <person name="Niculita-Hirzel H."/>
            <person name="Oudot-Le Secq M.P."/>
            <person name="Peter M."/>
            <person name="Quesneville H."/>
            <person name="Rajashekar B."/>
            <person name="Reich M."/>
            <person name="Rouhier N."/>
            <person name="Schmutz J."/>
            <person name="Yin T."/>
            <person name="Chalot M."/>
            <person name="Henrissat B."/>
            <person name="Kuees U."/>
            <person name="Lucas S."/>
            <person name="Van de Peer Y."/>
            <person name="Podila G.K."/>
            <person name="Polle A."/>
            <person name="Pukkila P.J."/>
            <person name="Richardson P.M."/>
            <person name="Rouze P."/>
            <person name="Sanders I.R."/>
            <person name="Stajich J.E."/>
            <person name="Tunlid A."/>
            <person name="Tuskan G."/>
            <person name="Grigoriev I.V."/>
        </authorList>
    </citation>
    <scope>NUCLEOTIDE SEQUENCE [LARGE SCALE GENOMIC DNA]</scope>
    <source>
        <strain evidence="3">S238N-H82 / ATCC MYA-4686</strain>
    </source>
</reference>
<dbReference type="KEGG" id="lbc:LACBIDRAFT_309937"/>
<dbReference type="AlphaFoldDB" id="B0DWC0"/>
<dbReference type="RefSeq" id="XP_001888203.1">
    <property type="nucleotide sequence ID" value="XM_001888168.1"/>
</dbReference>
<evidence type="ECO:0000313" key="1">
    <source>
        <dbReference type="EMBL" id="EDQ98147.1"/>
    </source>
</evidence>
<organism evidence="3">
    <name type="scientific">Laccaria bicolor (strain S238N-H82 / ATCC MYA-4686)</name>
    <name type="common">Bicoloured deceiver</name>
    <name type="synonym">Laccaria laccata var. bicolor</name>
    <dbReference type="NCBI Taxonomy" id="486041"/>
    <lineage>
        <taxon>Eukaryota</taxon>
        <taxon>Fungi</taxon>
        <taxon>Dikarya</taxon>
        <taxon>Basidiomycota</taxon>
        <taxon>Agaricomycotina</taxon>
        <taxon>Agaricomycetes</taxon>
        <taxon>Agaricomycetidae</taxon>
        <taxon>Agaricales</taxon>
        <taxon>Agaricineae</taxon>
        <taxon>Hydnangiaceae</taxon>
        <taxon>Laccaria</taxon>
    </lineage>
</organism>
<dbReference type="InParanoid" id="B0DWC0"/>
<protein>
    <submittedName>
        <fullName evidence="2">Predicted protein</fullName>
    </submittedName>
</protein>
<proteinExistence type="predicted"/>
<dbReference type="GeneID" id="6086858"/>
<dbReference type="RefSeq" id="XP_001891202.1">
    <property type="nucleotide sequence ID" value="XM_001891167.1"/>
</dbReference>
<gene>
    <name evidence="1" type="ORF">LACBIDRAFT_309937</name>
    <name evidence="2" type="ORF">LACBIDRAFT_312519</name>
</gene>
<dbReference type="GeneID" id="6083889"/>
<evidence type="ECO:0000313" key="3">
    <source>
        <dbReference type="Proteomes" id="UP000001194"/>
    </source>
</evidence>